<protein>
    <submittedName>
        <fullName evidence="2">GSCFA family</fullName>
    </submittedName>
</protein>
<accession>A0A379F2M0</accession>
<gene>
    <name evidence="2" type="ORF">NCTC13043_01514</name>
</gene>
<name>A0A379F2M0_9BACT</name>
<dbReference type="SUPFAM" id="SSF52266">
    <property type="entry name" value="SGNH hydrolase"/>
    <property type="match status" value="1"/>
</dbReference>
<dbReference type="InterPro" id="IPR014982">
    <property type="entry name" value="GSCFA"/>
</dbReference>
<dbReference type="OrthoDB" id="9807687at2"/>
<dbReference type="EMBL" id="UGTP01000001">
    <property type="protein sequence ID" value="SUC12896.1"/>
    <property type="molecule type" value="Genomic_DNA"/>
</dbReference>
<dbReference type="Pfam" id="PF08885">
    <property type="entry name" value="GSCFA"/>
    <property type="match status" value="1"/>
</dbReference>
<dbReference type="CDD" id="cd00229">
    <property type="entry name" value="SGNH_hydrolase"/>
    <property type="match status" value="1"/>
</dbReference>
<reference evidence="2 3" key="1">
    <citation type="submission" date="2018-06" db="EMBL/GenBank/DDBJ databases">
        <authorList>
            <consortium name="Pathogen Informatics"/>
            <person name="Doyle S."/>
        </authorList>
    </citation>
    <scope>NUCLEOTIDE SEQUENCE [LARGE SCALE GENOMIC DNA]</scope>
    <source>
        <strain evidence="2 3">NCTC13043</strain>
    </source>
</reference>
<evidence type="ECO:0000259" key="1">
    <source>
        <dbReference type="Pfam" id="PF08885"/>
    </source>
</evidence>
<dbReference type="InterPro" id="IPR036514">
    <property type="entry name" value="SGNH_hydro_sf"/>
</dbReference>
<dbReference type="GO" id="GO:0016788">
    <property type="term" value="F:hydrolase activity, acting on ester bonds"/>
    <property type="evidence" value="ECO:0007669"/>
    <property type="project" value="UniProtKB-ARBA"/>
</dbReference>
<dbReference type="Proteomes" id="UP000254235">
    <property type="component" value="Unassembled WGS sequence"/>
</dbReference>
<dbReference type="GeneID" id="78571194"/>
<dbReference type="Gene3D" id="3.40.50.1110">
    <property type="entry name" value="SGNH hydrolase"/>
    <property type="match status" value="1"/>
</dbReference>
<evidence type="ECO:0000313" key="3">
    <source>
        <dbReference type="Proteomes" id="UP000254235"/>
    </source>
</evidence>
<evidence type="ECO:0000313" key="2">
    <source>
        <dbReference type="EMBL" id="SUC12896.1"/>
    </source>
</evidence>
<sequence>MEFRTIVNVPRPRFELLPCERVLFVGSCFASNIGAKFIDWKFRTIVNPFGVMYNPASILHTIERRTETFDIVFITLGTNHVYIEKATGEIVDNCNKRPQRLFNEQELSIAVCKDYLNRAIELLQERNHDVKIIFTVSPIRYAKYGYHESQLSKAVLLLSVHDVIGEHIDENVAYFPAYEIVNDELRDYRFYKADMLHPNEQAVEYIWERLVDMYFSPSAKEFLHEWKPVKEAFAHRPFNPESSEYKNFMVKMRAHAKLLAQKYNGLIIEDQ</sequence>
<proteinExistence type="predicted"/>
<dbReference type="AlphaFoldDB" id="A0A379F2M0"/>
<feature type="domain" description="GSCFA" evidence="1">
    <location>
        <begin position="60"/>
        <end position="209"/>
    </location>
</feature>
<dbReference type="RefSeq" id="WP_115083556.1">
    <property type="nucleotide sequence ID" value="NZ_UGTP01000001.1"/>
</dbReference>
<organism evidence="2 3">
    <name type="scientific">Prevotella pallens</name>
    <dbReference type="NCBI Taxonomy" id="60133"/>
    <lineage>
        <taxon>Bacteria</taxon>
        <taxon>Pseudomonadati</taxon>
        <taxon>Bacteroidota</taxon>
        <taxon>Bacteroidia</taxon>
        <taxon>Bacteroidales</taxon>
        <taxon>Prevotellaceae</taxon>
        <taxon>Prevotella</taxon>
    </lineage>
</organism>